<feature type="region of interest" description="Disordered" evidence="1">
    <location>
        <begin position="35"/>
        <end position="63"/>
    </location>
</feature>
<dbReference type="AlphaFoldDB" id="A0AAD2CJC0"/>
<evidence type="ECO:0000313" key="3">
    <source>
        <dbReference type="Proteomes" id="UP001295423"/>
    </source>
</evidence>
<evidence type="ECO:0000256" key="1">
    <source>
        <dbReference type="SAM" id="MobiDB-lite"/>
    </source>
</evidence>
<feature type="compositionally biased region" description="Low complexity" evidence="1">
    <location>
        <begin position="105"/>
        <end position="116"/>
    </location>
</feature>
<proteinExistence type="predicted"/>
<name>A0AAD2CJC0_9STRA</name>
<keyword evidence="3" id="KW-1185">Reference proteome</keyword>
<accession>A0AAD2CJC0</accession>
<gene>
    <name evidence="2" type="ORF">CYCCA115_LOCUS4820</name>
</gene>
<feature type="region of interest" description="Disordered" evidence="1">
    <location>
        <begin position="94"/>
        <end position="127"/>
    </location>
</feature>
<feature type="compositionally biased region" description="Basic and acidic residues" evidence="1">
    <location>
        <begin position="35"/>
        <end position="53"/>
    </location>
</feature>
<organism evidence="2 3">
    <name type="scientific">Cylindrotheca closterium</name>
    <dbReference type="NCBI Taxonomy" id="2856"/>
    <lineage>
        <taxon>Eukaryota</taxon>
        <taxon>Sar</taxon>
        <taxon>Stramenopiles</taxon>
        <taxon>Ochrophyta</taxon>
        <taxon>Bacillariophyta</taxon>
        <taxon>Bacillariophyceae</taxon>
        <taxon>Bacillariophycidae</taxon>
        <taxon>Bacillariales</taxon>
        <taxon>Bacillariaceae</taxon>
        <taxon>Cylindrotheca</taxon>
    </lineage>
</organism>
<evidence type="ECO:0000313" key="2">
    <source>
        <dbReference type="EMBL" id="CAJ1935583.1"/>
    </source>
</evidence>
<dbReference type="Proteomes" id="UP001295423">
    <property type="component" value="Unassembled WGS sequence"/>
</dbReference>
<dbReference type="EMBL" id="CAKOGP040000487">
    <property type="protein sequence ID" value="CAJ1935583.1"/>
    <property type="molecule type" value="Genomic_DNA"/>
</dbReference>
<protein>
    <submittedName>
        <fullName evidence="2">Uncharacterized protein</fullName>
    </submittedName>
</protein>
<comment type="caution">
    <text evidence="2">The sequence shown here is derived from an EMBL/GenBank/DDBJ whole genome shotgun (WGS) entry which is preliminary data.</text>
</comment>
<sequence length="204" mass="22848">MKNCSTCMLDLDLIYEDDLSIFSLEDTMVASIAGEHENQQEERPTKSDHRPDDGGVPGPSTANVLDGEWSISSDAIPLPISKTSLPSLEAFDEDDDWRSMSSDATTVPPLLSTTTSKSNPDQKKLPSIDEGTVYKLSRKMLRSARSRAMVLKNVYPDLRRRGFKLPEKKNKSFSWSNHKMCALKKANHPLYKKPSDFLRASLRG</sequence>
<reference evidence="2" key="1">
    <citation type="submission" date="2023-08" db="EMBL/GenBank/DDBJ databases">
        <authorList>
            <person name="Audoor S."/>
            <person name="Bilcke G."/>
        </authorList>
    </citation>
    <scope>NUCLEOTIDE SEQUENCE</scope>
</reference>